<evidence type="ECO:0000256" key="1">
    <source>
        <dbReference type="ARBA" id="ARBA00004123"/>
    </source>
</evidence>
<dbReference type="GO" id="GO:0005634">
    <property type="term" value="C:nucleus"/>
    <property type="evidence" value="ECO:0007669"/>
    <property type="project" value="UniProtKB-SubCell"/>
</dbReference>
<sequence length="807" mass="89772">MSSSIYNHKHLQPAGAGTQPGPPGVGPPQIQHAHGRLNESFENIRTEFDLLAREIDILRGQSDDFENKVTGQVNELNIIRSSLYELETQHGKIRQQYEDEIRSLRAEIALLRQQTSGPPPPREGIASLGRDRDRDQRERERERERDLRERDMREREMRDRDMRERERDRERGPPGAGSERDFRDGRERDRERDRDVQMRDASMRDVRDIRDRERDRDVPMRDPRDARDMRERDFPARDLRADREREMREREMRDRDRDMRDRDRDLRDERGVKRIKTEQSTDGRPRKVDRGAPPSQSQPLPQQQSLPAPPGHLPFTHHIQHMHHPPHTISLGPPPPSNQPPPPTPGGPSVAGTPKLPPAGGGPPFPSTSTPSAAGPSQQTSNGKPMSRDGPGPEPTSPRDGIPPTTPSERERERTPMGGIDTSDPLNVPPELKKEGSDWFAIFNGNESPTSPGKDGKEISGSGKRSLDVGLVHTLLHESVVCCVRFSADGKFLATGCNRTAQIYDTKTGAKTCVLVDEDASKTGDLYIRSVCFSPDGKLLATGAEDKQIRIWDIAKRKIRRIFDGHQQEIYSLDFSRDGRLIVSGSGDRTARIWDMEGGANKILTINEPENVDAGVTSVCISPDGRLVAAGSLDTIVRIWDVVTGQLVERLKGHRDSVYSVAFTPDGRGLVSGSLDKTLKYWDVRPILNKASGSGPEELGGPGRERSGSVNGKNVTDGGEKGSQCTMNFVGHKDYVLSVAVSHDGQWVVSGSKDRGVQFWDAKTAVVQCMLQGHKNSVISIDLNPAGSTLATGSGDWQARIWSYTAL</sequence>
<dbReference type="Pfam" id="PF08581">
    <property type="entry name" value="Tup_N"/>
    <property type="match status" value="1"/>
</dbReference>
<comment type="subcellular location">
    <subcellularLocation>
        <location evidence="1">Nucleus</location>
    </subcellularLocation>
</comment>
<dbReference type="OrthoDB" id="17410at2759"/>
<dbReference type="PROSITE" id="PS50082">
    <property type="entry name" value="WD_REPEATS_2"/>
    <property type="match status" value="6"/>
</dbReference>
<feature type="compositionally biased region" description="Basic and acidic residues" evidence="10">
    <location>
        <begin position="129"/>
        <end position="290"/>
    </location>
</feature>
<dbReference type="FunFam" id="2.130.10.10:FF:000503">
    <property type="entry name" value="Glucose repression regulatory protein TUP1"/>
    <property type="match status" value="1"/>
</dbReference>
<evidence type="ECO:0000256" key="4">
    <source>
        <dbReference type="ARBA" id="ARBA00022737"/>
    </source>
</evidence>
<feature type="region of interest" description="Disordered" evidence="10">
    <location>
        <begin position="1"/>
        <end position="32"/>
    </location>
</feature>
<feature type="repeat" description="WD" evidence="9">
    <location>
        <begin position="729"/>
        <end position="764"/>
    </location>
</feature>
<evidence type="ECO:0000256" key="3">
    <source>
        <dbReference type="ARBA" id="ARBA00022574"/>
    </source>
</evidence>
<dbReference type="Proteomes" id="UP000813824">
    <property type="component" value="Unassembled WGS sequence"/>
</dbReference>
<dbReference type="SUPFAM" id="SSF50978">
    <property type="entry name" value="WD40 repeat-like"/>
    <property type="match status" value="1"/>
</dbReference>
<feature type="compositionally biased region" description="Pro residues" evidence="10">
    <location>
        <begin position="332"/>
        <end position="346"/>
    </location>
</feature>
<dbReference type="SMART" id="SM00320">
    <property type="entry name" value="WD40"/>
    <property type="match status" value="7"/>
</dbReference>
<keyword evidence="13" id="KW-1185">Reference proteome</keyword>
<feature type="region of interest" description="Disordered" evidence="10">
    <location>
        <begin position="692"/>
        <end position="723"/>
    </location>
</feature>
<name>A0A8K0UG71_9AGAR</name>
<feature type="compositionally biased region" description="Low complexity" evidence="10">
    <location>
        <begin position="367"/>
        <end position="377"/>
    </location>
</feature>
<evidence type="ECO:0000256" key="2">
    <source>
        <dbReference type="ARBA" id="ARBA00022491"/>
    </source>
</evidence>
<protein>
    <submittedName>
        <fullName evidence="12">WD40-repeat-containing domain protein</fullName>
    </submittedName>
</protein>
<evidence type="ECO:0000313" key="12">
    <source>
        <dbReference type="EMBL" id="KAH8084300.1"/>
    </source>
</evidence>
<dbReference type="EMBL" id="JAEVFJ010000046">
    <property type="protein sequence ID" value="KAH8084300.1"/>
    <property type="molecule type" value="Genomic_DNA"/>
</dbReference>
<keyword evidence="2" id="KW-0678">Repressor</keyword>
<feature type="repeat" description="WD" evidence="9">
    <location>
        <begin position="563"/>
        <end position="597"/>
    </location>
</feature>
<dbReference type="Gene3D" id="2.130.10.10">
    <property type="entry name" value="YVTN repeat-like/Quinoprotein amine dehydrogenase"/>
    <property type="match status" value="1"/>
</dbReference>
<dbReference type="PRINTS" id="PR01217">
    <property type="entry name" value="PRICHEXTENSN"/>
</dbReference>
<feature type="repeat" description="WD" evidence="9">
    <location>
        <begin position="616"/>
        <end position="650"/>
    </location>
</feature>
<evidence type="ECO:0000313" key="13">
    <source>
        <dbReference type="Proteomes" id="UP000813824"/>
    </source>
</evidence>
<evidence type="ECO:0000256" key="8">
    <source>
        <dbReference type="ARBA" id="ARBA00060760"/>
    </source>
</evidence>
<feature type="domain" description="Transcriptional repressor Tup1 N-terminal" evidence="11">
    <location>
        <begin position="36"/>
        <end position="109"/>
    </location>
</feature>
<feature type="compositionally biased region" description="Low complexity" evidence="10">
    <location>
        <begin position="292"/>
        <end position="306"/>
    </location>
</feature>
<comment type="caution">
    <text evidence="12">The sequence shown here is derived from an EMBL/GenBank/DDBJ whole genome shotgun (WGS) entry which is preliminary data.</text>
</comment>
<accession>A0A8K0UG71</accession>
<dbReference type="InterPro" id="IPR036322">
    <property type="entry name" value="WD40_repeat_dom_sf"/>
</dbReference>
<feature type="compositionally biased region" description="Pro residues" evidence="10">
    <location>
        <begin position="355"/>
        <end position="366"/>
    </location>
</feature>
<dbReference type="InterPro" id="IPR019775">
    <property type="entry name" value="WD40_repeat_CS"/>
</dbReference>
<dbReference type="PANTHER" id="PTHR22847">
    <property type="entry name" value="WD40 REPEAT PROTEIN"/>
    <property type="match status" value="1"/>
</dbReference>
<gene>
    <name evidence="12" type="ORF">BXZ70DRAFT_1002381</name>
</gene>
<dbReference type="Pfam" id="PF00400">
    <property type="entry name" value="WD40"/>
    <property type="match status" value="7"/>
</dbReference>
<keyword evidence="7" id="KW-0539">Nucleus</keyword>
<proteinExistence type="inferred from homology"/>
<dbReference type="InterPro" id="IPR020472">
    <property type="entry name" value="WD40_PAC1"/>
</dbReference>
<reference evidence="12" key="1">
    <citation type="journal article" date="2021" name="New Phytol.">
        <title>Evolutionary innovations through gain and loss of genes in the ectomycorrhizal Boletales.</title>
        <authorList>
            <person name="Wu G."/>
            <person name="Miyauchi S."/>
            <person name="Morin E."/>
            <person name="Kuo A."/>
            <person name="Drula E."/>
            <person name="Varga T."/>
            <person name="Kohler A."/>
            <person name="Feng B."/>
            <person name="Cao Y."/>
            <person name="Lipzen A."/>
            <person name="Daum C."/>
            <person name="Hundley H."/>
            <person name="Pangilinan J."/>
            <person name="Johnson J."/>
            <person name="Barry K."/>
            <person name="LaButti K."/>
            <person name="Ng V."/>
            <person name="Ahrendt S."/>
            <person name="Min B."/>
            <person name="Choi I.G."/>
            <person name="Park H."/>
            <person name="Plett J.M."/>
            <person name="Magnuson J."/>
            <person name="Spatafora J.W."/>
            <person name="Nagy L.G."/>
            <person name="Henrissat B."/>
            <person name="Grigoriev I.V."/>
            <person name="Yang Z.L."/>
            <person name="Xu J."/>
            <person name="Martin F.M."/>
        </authorList>
    </citation>
    <scope>NUCLEOTIDE SEQUENCE</scope>
    <source>
        <strain evidence="12">KKN 215</strain>
    </source>
</reference>
<dbReference type="InterPro" id="IPR013890">
    <property type="entry name" value="Tscrpt_rep_Tup1_N"/>
</dbReference>
<evidence type="ECO:0000256" key="6">
    <source>
        <dbReference type="ARBA" id="ARBA00023163"/>
    </source>
</evidence>
<evidence type="ECO:0000256" key="5">
    <source>
        <dbReference type="ARBA" id="ARBA00023015"/>
    </source>
</evidence>
<evidence type="ECO:0000256" key="9">
    <source>
        <dbReference type="PROSITE-ProRule" id="PRU00221"/>
    </source>
</evidence>
<dbReference type="PROSITE" id="PS50294">
    <property type="entry name" value="WD_REPEATS_REGION"/>
    <property type="match status" value="6"/>
</dbReference>
<dbReference type="Gene3D" id="1.20.5.340">
    <property type="match status" value="1"/>
</dbReference>
<dbReference type="PRINTS" id="PR00320">
    <property type="entry name" value="GPROTEINBRPT"/>
</dbReference>
<dbReference type="InterPro" id="IPR015943">
    <property type="entry name" value="WD40/YVTN_repeat-like_dom_sf"/>
</dbReference>
<feature type="repeat" description="WD" evidence="9">
    <location>
        <begin position="528"/>
        <end position="562"/>
    </location>
</feature>
<evidence type="ECO:0000259" key="11">
    <source>
        <dbReference type="Pfam" id="PF08581"/>
    </source>
</evidence>
<dbReference type="CDD" id="cd00200">
    <property type="entry name" value="WD40"/>
    <property type="match status" value="1"/>
</dbReference>
<keyword evidence="5" id="KW-0805">Transcription regulation</keyword>
<dbReference type="AlphaFoldDB" id="A0A8K0UG71"/>
<feature type="repeat" description="WD" evidence="9">
    <location>
        <begin position="651"/>
        <end position="685"/>
    </location>
</feature>
<evidence type="ECO:0000256" key="7">
    <source>
        <dbReference type="ARBA" id="ARBA00023242"/>
    </source>
</evidence>
<feature type="region of interest" description="Disordered" evidence="10">
    <location>
        <begin position="111"/>
        <end position="464"/>
    </location>
</feature>
<dbReference type="InterPro" id="IPR001680">
    <property type="entry name" value="WD40_rpt"/>
</dbReference>
<keyword evidence="3 9" id="KW-0853">WD repeat</keyword>
<keyword evidence="6" id="KW-0804">Transcription</keyword>
<dbReference type="PANTHER" id="PTHR22847:SF728">
    <property type="entry name" value="TRANSCRIPTIONAL REPRESSOR TUP11-RELATED"/>
    <property type="match status" value="1"/>
</dbReference>
<keyword evidence="4" id="KW-0677">Repeat</keyword>
<organism evidence="12 13">
    <name type="scientific">Cristinia sonorae</name>
    <dbReference type="NCBI Taxonomy" id="1940300"/>
    <lineage>
        <taxon>Eukaryota</taxon>
        <taxon>Fungi</taxon>
        <taxon>Dikarya</taxon>
        <taxon>Basidiomycota</taxon>
        <taxon>Agaricomycotina</taxon>
        <taxon>Agaricomycetes</taxon>
        <taxon>Agaricomycetidae</taxon>
        <taxon>Agaricales</taxon>
        <taxon>Pleurotineae</taxon>
        <taxon>Stephanosporaceae</taxon>
        <taxon>Cristinia</taxon>
    </lineage>
</organism>
<feature type="repeat" description="WD" evidence="9">
    <location>
        <begin position="771"/>
        <end position="807"/>
    </location>
</feature>
<evidence type="ECO:0000256" key="10">
    <source>
        <dbReference type="SAM" id="MobiDB-lite"/>
    </source>
</evidence>
<comment type="similarity">
    <text evidence="8">Belongs to the WD repeat TUP1 family.</text>
</comment>
<dbReference type="PROSITE" id="PS00678">
    <property type="entry name" value="WD_REPEATS_1"/>
    <property type="match status" value="4"/>
</dbReference>